<protein>
    <recommendedName>
        <fullName evidence="5">HTH merR-type domain-containing protein</fullName>
    </recommendedName>
</protein>
<dbReference type="GO" id="GO:0003677">
    <property type="term" value="F:DNA binding"/>
    <property type="evidence" value="ECO:0007669"/>
    <property type="project" value="UniProtKB-KW"/>
</dbReference>
<proteinExistence type="predicted"/>
<comment type="caution">
    <text evidence="6">The sequence shown here is derived from an EMBL/GenBank/DDBJ whole genome shotgun (WGS) entry which is preliminary data.</text>
</comment>
<dbReference type="InterPro" id="IPR000551">
    <property type="entry name" value="MerR-type_HTH_dom"/>
</dbReference>
<gene>
    <name evidence="6" type="ORF">COS99_06665</name>
</gene>
<dbReference type="PANTHER" id="PTHR30204:SF69">
    <property type="entry name" value="MERR-FAMILY TRANSCRIPTIONAL REGULATOR"/>
    <property type="match status" value="1"/>
</dbReference>
<dbReference type="Pfam" id="PF13411">
    <property type="entry name" value="MerR_1"/>
    <property type="match status" value="1"/>
</dbReference>
<evidence type="ECO:0000256" key="2">
    <source>
        <dbReference type="ARBA" id="ARBA00023015"/>
    </source>
</evidence>
<keyword evidence="1" id="KW-0678">Repressor</keyword>
<keyword evidence="2" id="KW-0805">Transcription regulation</keyword>
<dbReference type="Gene3D" id="1.10.1660.10">
    <property type="match status" value="1"/>
</dbReference>
<evidence type="ECO:0000259" key="5">
    <source>
        <dbReference type="PROSITE" id="PS50937"/>
    </source>
</evidence>
<dbReference type="PANTHER" id="PTHR30204">
    <property type="entry name" value="REDOX-CYCLING DRUG-SENSING TRANSCRIPTIONAL ACTIVATOR SOXR"/>
    <property type="match status" value="1"/>
</dbReference>
<accession>A0A2J0KRJ4</accession>
<dbReference type="InterPro" id="IPR047057">
    <property type="entry name" value="MerR_fam"/>
</dbReference>
<evidence type="ECO:0000256" key="4">
    <source>
        <dbReference type="ARBA" id="ARBA00023163"/>
    </source>
</evidence>
<dbReference type="PROSITE" id="PS50937">
    <property type="entry name" value="HTH_MERR_2"/>
    <property type="match status" value="1"/>
</dbReference>
<dbReference type="SMART" id="SM00422">
    <property type="entry name" value="HTH_MERR"/>
    <property type="match status" value="1"/>
</dbReference>
<dbReference type="EMBL" id="PEWV01000067">
    <property type="protein sequence ID" value="PIU41211.1"/>
    <property type="molecule type" value="Genomic_DNA"/>
</dbReference>
<dbReference type="SUPFAM" id="SSF46955">
    <property type="entry name" value="Putative DNA-binding domain"/>
    <property type="match status" value="1"/>
</dbReference>
<dbReference type="AlphaFoldDB" id="A0A2J0KRJ4"/>
<evidence type="ECO:0000256" key="3">
    <source>
        <dbReference type="ARBA" id="ARBA00023125"/>
    </source>
</evidence>
<dbReference type="GO" id="GO:0003700">
    <property type="term" value="F:DNA-binding transcription factor activity"/>
    <property type="evidence" value="ECO:0007669"/>
    <property type="project" value="InterPro"/>
</dbReference>
<sequence>MQNRNVYLIKDLAQLSGYSIYTLKYYSKLGLIKEVGRSFGTNFRYFDDTTIKSLKRIRELRHEAKSLKEIKQILTKEQ</sequence>
<dbReference type="InterPro" id="IPR009061">
    <property type="entry name" value="DNA-bd_dom_put_sf"/>
</dbReference>
<name>A0A2J0KRJ4_9BACT</name>
<dbReference type="Proteomes" id="UP000230052">
    <property type="component" value="Unassembled WGS sequence"/>
</dbReference>
<keyword evidence="4" id="KW-0804">Transcription</keyword>
<keyword evidence="3" id="KW-0238">DNA-binding</keyword>
<evidence type="ECO:0000256" key="1">
    <source>
        <dbReference type="ARBA" id="ARBA00022491"/>
    </source>
</evidence>
<evidence type="ECO:0000313" key="6">
    <source>
        <dbReference type="EMBL" id="PIU41211.1"/>
    </source>
</evidence>
<dbReference type="CDD" id="cd00592">
    <property type="entry name" value="HTH_MerR-like"/>
    <property type="match status" value="1"/>
</dbReference>
<feature type="domain" description="HTH merR-type" evidence="5">
    <location>
        <begin position="6"/>
        <end position="76"/>
    </location>
</feature>
<reference evidence="6 7" key="1">
    <citation type="submission" date="2017-09" db="EMBL/GenBank/DDBJ databases">
        <title>Depth-based differentiation of microbial function through sediment-hosted aquifers and enrichment of novel symbionts in the deep terrestrial subsurface.</title>
        <authorList>
            <person name="Probst A.J."/>
            <person name="Ladd B."/>
            <person name="Jarett J.K."/>
            <person name="Geller-Mcgrath D.E."/>
            <person name="Sieber C.M."/>
            <person name="Emerson J.B."/>
            <person name="Anantharaman K."/>
            <person name="Thomas B.C."/>
            <person name="Malmstrom R."/>
            <person name="Stieglmeier M."/>
            <person name="Klingl A."/>
            <person name="Woyke T."/>
            <person name="Ryan C.M."/>
            <person name="Banfield J.F."/>
        </authorList>
    </citation>
    <scope>NUCLEOTIDE SEQUENCE [LARGE SCALE GENOMIC DNA]</scope>
    <source>
        <strain evidence="6">CG07_land_8_20_14_0_80_42_15</strain>
    </source>
</reference>
<evidence type="ECO:0000313" key="7">
    <source>
        <dbReference type="Proteomes" id="UP000230052"/>
    </source>
</evidence>
<organism evidence="6 7">
    <name type="scientific">Candidatus Aquitaenariimonas noxiae</name>
    <dbReference type="NCBI Taxonomy" id="1974741"/>
    <lineage>
        <taxon>Bacteria</taxon>
        <taxon>Pseudomonadati</taxon>
        <taxon>Candidatus Omnitrophota</taxon>
        <taxon>Candidatus Aquitaenariimonas</taxon>
    </lineage>
</organism>